<dbReference type="SUPFAM" id="SSF53383">
    <property type="entry name" value="PLP-dependent transferases"/>
    <property type="match status" value="1"/>
</dbReference>
<name>A0ABP8LNW9_9BACT</name>
<dbReference type="Gene3D" id="3.40.640.10">
    <property type="entry name" value="Type I PLP-dependent aspartate aminotransferase-like (Major domain)"/>
    <property type="match status" value="1"/>
</dbReference>
<dbReference type="PANTHER" id="PTHR43643:SF3">
    <property type="entry name" value="HISTIDINOL-PHOSPHATE AMINOTRANSFERASE"/>
    <property type="match status" value="1"/>
</dbReference>
<feature type="domain" description="Aminotransferase class I/classII large" evidence="5">
    <location>
        <begin position="74"/>
        <end position="397"/>
    </location>
</feature>
<dbReference type="InterPro" id="IPR015424">
    <property type="entry name" value="PyrdxlP-dep_Trfase"/>
</dbReference>
<evidence type="ECO:0000313" key="7">
    <source>
        <dbReference type="Proteomes" id="UP001500552"/>
    </source>
</evidence>
<dbReference type="Proteomes" id="UP001500552">
    <property type="component" value="Unassembled WGS sequence"/>
</dbReference>
<dbReference type="PANTHER" id="PTHR43643">
    <property type="entry name" value="HISTIDINOL-PHOSPHATE AMINOTRANSFERASE 2"/>
    <property type="match status" value="1"/>
</dbReference>
<gene>
    <name evidence="6" type="primary">hisC_2</name>
    <name evidence="6" type="ORF">GCM10023188_20940</name>
</gene>
<evidence type="ECO:0000256" key="4">
    <source>
        <dbReference type="ARBA" id="ARBA00022898"/>
    </source>
</evidence>
<dbReference type="InterPro" id="IPR015422">
    <property type="entry name" value="PyrdxlP-dep_Trfase_small"/>
</dbReference>
<evidence type="ECO:0000256" key="2">
    <source>
        <dbReference type="ARBA" id="ARBA00022576"/>
    </source>
</evidence>
<dbReference type="EMBL" id="BAABHC010000011">
    <property type="protein sequence ID" value="GAA4432408.1"/>
    <property type="molecule type" value="Genomic_DNA"/>
</dbReference>
<protein>
    <submittedName>
        <fullName evidence="6">Histidinol-phosphate transaminase</fullName>
    </submittedName>
</protein>
<comment type="similarity">
    <text evidence="1">Belongs to the class-II pyridoxal-phosphate-dependent aminotransferase family. Histidinol-phosphate aminotransferase subfamily.</text>
</comment>
<dbReference type="Pfam" id="PF00155">
    <property type="entry name" value="Aminotran_1_2"/>
    <property type="match status" value="1"/>
</dbReference>
<sequence length="402" mass="44422">MLSINLTIQYEPLNFTKMATEMNRRDWIRSSALITAGLYVAGVSNLAKAAPPSFLVPPRADLKKILADLPKMQARLTSNENPFGPSEKAKKALMEAVNESCRYPRERIMALRAAIAKEEGVSEEHVLLGAGSSDLLLAAALKYADKGGSILSADPTYASLVRSAVDVGAGWEKVPLTKDFAHDLDAMAKKVSDSTSLVYIVNPNNPTGTITPADKLRSFCESVSKRKPIFIDEAYIDYMADPKSQTMVDCVRKGQNVIVARTFSKVHGFAGLRVGYAIAQPEVIKELGKYTNGGFNVSATSASAALASLHDKEFTQYCVQKNKEAKDFTYDVLKKEGYTPLDSHTNFVMFPLKMNGKKFTEEMLKRGVGLRSWEFYDQQWCRVSMGTMDDMKLFADAFRQLS</sequence>
<dbReference type="CDD" id="cd00609">
    <property type="entry name" value="AAT_like"/>
    <property type="match status" value="1"/>
</dbReference>
<organism evidence="6 7">
    <name type="scientific">Pontibacter saemangeumensis</name>
    <dbReference type="NCBI Taxonomy" id="1084525"/>
    <lineage>
        <taxon>Bacteria</taxon>
        <taxon>Pseudomonadati</taxon>
        <taxon>Bacteroidota</taxon>
        <taxon>Cytophagia</taxon>
        <taxon>Cytophagales</taxon>
        <taxon>Hymenobacteraceae</taxon>
        <taxon>Pontibacter</taxon>
    </lineage>
</organism>
<keyword evidence="3" id="KW-0808">Transferase</keyword>
<accession>A0ABP8LNW9</accession>
<keyword evidence="2" id="KW-0032">Aminotransferase</keyword>
<reference evidence="7" key="1">
    <citation type="journal article" date="2019" name="Int. J. Syst. Evol. Microbiol.">
        <title>The Global Catalogue of Microorganisms (GCM) 10K type strain sequencing project: providing services to taxonomists for standard genome sequencing and annotation.</title>
        <authorList>
            <consortium name="The Broad Institute Genomics Platform"/>
            <consortium name="The Broad Institute Genome Sequencing Center for Infectious Disease"/>
            <person name="Wu L."/>
            <person name="Ma J."/>
        </authorList>
    </citation>
    <scope>NUCLEOTIDE SEQUENCE [LARGE SCALE GENOMIC DNA]</scope>
    <source>
        <strain evidence="7">JCM 17926</strain>
    </source>
</reference>
<dbReference type="InterPro" id="IPR004839">
    <property type="entry name" value="Aminotransferase_I/II_large"/>
</dbReference>
<comment type="caution">
    <text evidence="6">The sequence shown here is derived from an EMBL/GenBank/DDBJ whole genome shotgun (WGS) entry which is preliminary data.</text>
</comment>
<evidence type="ECO:0000259" key="5">
    <source>
        <dbReference type="Pfam" id="PF00155"/>
    </source>
</evidence>
<keyword evidence="7" id="KW-1185">Reference proteome</keyword>
<keyword evidence="4" id="KW-0663">Pyridoxal phosphate</keyword>
<evidence type="ECO:0000313" key="6">
    <source>
        <dbReference type="EMBL" id="GAA4432408.1"/>
    </source>
</evidence>
<evidence type="ECO:0000256" key="1">
    <source>
        <dbReference type="ARBA" id="ARBA00007970"/>
    </source>
</evidence>
<evidence type="ECO:0000256" key="3">
    <source>
        <dbReference type="ARBA" id="ARBA00022679"/>
    </source>
</evidence>
<proteinExistence type="inferred from homology"/>
<dbReference type="Gene3D" id="3.90.1150.10">
    <property type="entry name" value="Aspartate Aminotransferase, domain 1"/>
    <property type="match status" value="1"/>
</dbReference>
<dbReference type="InterPro" id="IPR015421">
    <property type="entry name" value="PyrdxlP-dep_Trfase_major"/>
</dbReference>
<dbReference type="InterPro" id="IPR050106">
    <property type="entry name" value="HistidinolP_aminotransfase"/>
</dbReference>